<accession>A0A0E9PKM9</accession>
<protein>
    <submittedName>
        <fullName evidence="1">Uncharacterized protein</fullName>
    </submittedName>
</protein>
<name>A0A0E9PKM9_ANGAN</name>
<reference evidence="1" key="1">
    <citation type="submission" date="2014-11" db="EMBL/GenBank/DDBJ databases">
        <authorList>
            <person name="Amaro Gonzalez C."/>
        </authorList>
    </citation>
    <scope>NUCLEOTIDE SEQUENCE</scope>
</reference>
<proteinExistence type="predicted"/>
<evidence type="ECO:0000313" key="1">
    <source>
        <dbReference type="EMBL" id="JAH05206.1"/>
    </source>
</evidence>
<dbReference type="EMBL" id="GBXM01103371">
    <property type="protein sequence ID" value="JAH05206.1"/>
    <property type="molecule type" value="Transcribed_RNA"/>
</dbReference>
<reference evidence="1" key="2">
    <citation type="journal article" date="2015" name="Fish Shellfish Immunol.">
        <title>Early steps in the European eel (Anguilla anguilla)-Vibrio vulnificus interaction in the gills: Role of the RtxA13 toxin.</title>
        <authorList>
            <person name="Callol A."/>
            <person name="Pajuelo D."/>
            <person name="Ebbesson L."/>
            <person name="Teles M."/>
            <person name="MacKenzie S."/>
            <person name="Amaro C."/>
        </authorList>
    </citation>
    <scope>NUCLEOTIDE SEQUENCE</scope>
</reference>
<sequence length="11" mass="1257">MQVRSNLPKIA</sequence>
<organism evidence="1">
    <name type="scientific">Anguilla anguilla</name>
    <name type="common">European freshwater eel</name>
    <name type="synonym">Muraena anguilla</name>
    <dbReference type="NCBI Taxonomy" id="7936"/>
    <lineage>
        <taxon>Eukaryota</taxon>
        <taxon>Metazoa</taxon>
        <taxon>Chordata</taxon>
        <taxon>Craniata</taxon>
        <taxon>Vertebrata</taxon>
        <taxon>Euteleostomi</taxon>
        <taxon>Actinopterygii</taxon>
        <taxon>Neopterygii</taxon>
        <taxon>Teleostei</taxon>
        <taxon>Anguilliformes</taxon>
        <taxon>Anguillidae</taxon>
        <taxon>Anguilla</taxon>
    </lineage>
</organism>